<organism evidence="1">
    <name type="scientific">hydrothermal vent metagenome</name>
    <dbReference type="NCBI Taxonomy" id="652676"/>
    <lineage>
        <taxon>unclassified sequences</taxon>
        <taxon>metagenomes</taxon>
        <taxon>ecological metagenomes</taxon>
    </lineage>
</organism>
<dbReference type="AlphaFoldDB" id="A0A3B0TV50"/>
<protein>
    <submittedName>
        <fullName evidence="1">Uncharacterized protein</fullName>
    </submittedName>
</protein>
<reference evidence="1" key="1">
    <citation type="submission" date="2018-06" db="EMBL/GenBank/DDBJ databases">
        <authorList>
            <person name="Zhirakovskaya E."/>
        </authorList>
    </citation>
    <scope>NUCLEOTIDE SEQUENCE</scope>
</reference>
<proteinExistence type="predicted"/>
<evidence type="ECO:0000313" key="1">
    <source>
        <dbReference type="EMBL" id="VAW16099.1"/>
    </source>
</evidence>
<accession>A0A3B0TV50</accession>
<dbReference type="EMBL" id="UOEL01000129">
    <property type="protein sequence ID" value="VAW16099.1"/>
    <property type="molecule type" value="Genomic_DNA"/>
</dbReference>
<name>A0A3B0TV50_9ZZZZ</name>
<sequence length="202" mass="22290">MFDADSESGKGSSSVYQLRLSNCQGGPVLKALRDCGGGGGGGTGGGSSSYTTKIRSMTVKDKKESWLEKADIHFAKISWGTLTDGVYYDNCPPVQYPFCNGKGRLIRKFKSKEVNKNKTVNFGINNSSKNHSVLQFAVFEYDSWPAGLKTYPEEVNGATINVKYRSWNDPYDERTVTFTGAYSLQNGRSFTVDNSAIEYNVY</sequence>
<gene>
    <name evidence="1" type="ORF">MNBD_BACTEROID03-1281</name>
</gene>